<evidence type="ECO:0000313" key="1">
    <source>
        <dbReference type="EMBL" id="KAJ9056011.1"/>
    </source>
</evidence>
<comment type="caution">
    <text evidence="1">The sequence shown here is derived from an EMBL/GenBank/DDBJ whole genome shotgun (WGS) entry which is preliminary data.</text>
</comment>
<accession>A0ACC2S0W7</accession>
<keyword evidence="2" id="KW-1185">Reference proteome</keyword>
<proteinExistence type="predicted"/>
<sequence>MPNHQFHKFISTVAEQSDSPYLDKSPKDHYTFPPSHPDQSMTTNLSTADAAKPDINARKLTLHLSNQQ</sequence>
<name>A0ACC2S0W7_9FUNG</name>
<dbReference type="EMBL" id="QTSX02006083">
    <property type="protein sequence ID" value="KAJ9056011.1"/>
    <property type="molecule type" value="Genomic_DNA"/>
</dbReference>
<organism evidence="1 2">
    <name type="scientific">Entomophthora muscae</name>
    <dbReference type="NCBI Taxonomy" id="34485"/>
    <lineage>
        <taxon>Eukaryota</taxon>
        <taxon>Fungi</taxon>
        <taxon>Fungi incertae sedis</taxon>
        <taxon>Zoopagomycota</taxon>
        <taxon>Entomophthoromycotina</taxon>
        <taxon>Entomophthoromycetes</taxon>
        <taxon>Entomophthorales</taxon>
        <taxon>Entomophthoraceae</taxon>
        <taxon>Entomophthora</taxon>
    </lineage>
</organism>
<gene>
    <name evidence="1" type="ORF">DSO57_1037464</name>
</gene>
<protein>
    <submittedName>
        <fullName evidence="1">Uncharacterized protein</fullName>
    </submittedName>
</protein>
<evidence type="ECO:0000313" key="2">
    <source>
        <dbReference type="Proteomes" id="UP001165960"/>
    </source>
</evidence>
<reference evidence="1" key="1">
    <citation type="submission" date="2022-04" db="EMBL/GenBank/DDBJ databases">
        <title>Genome of the entomopathogenic fungus Entomophthora muscae.</title>
        <authorList>
            <person name="Elya C."/>
            <person name="Lovett B.R."/>
            <person name="Lee E."/>
            <person name="Macias A.M."/>
            <person name="Hajek A.E."/>
            <person name="De Bivort B.L."/>
            <person name="Kasson M.T."/>
            <person name="De Fine Licht H.H."/>
            <person name="Stajich J.E."/>
        </authorList>
    </citation>
    <scope>NUCLEOTIDE SEQUENCE</scope>
    <source>
        <strain evidence="1">Berkeley</strain>
    </source>
</reference>
<dbReference type="Proteomes" id="UP001165960">
    <property type="component" value="Unassembled WGS sequence"/>
</dbReference>